<dbReference type="GO" id="GO:0003712">
    <property type="term" value="F:transcription coregulator activity"/>
    <property type="evidence" value="ECO:0007669"/>
    <property type="project" value="InterPro"/>
</dbReference>
<evidence type="ECO:0000256" key="4">
    <source>
        <dbReference type="ARBA" id="ARBA00023159"/>
    </source>
</evidence>
<comment type="function">
    <text evidence="7">Component of the Mediator complex, a coactivator involved in the regulated transcription of nearly all RNA polymerase II-dependent genes. Mediator functions as a bridge to convey information from gene-specific regulatory proteins to the basal RNA polymerase II transcription machinery. Mediator is recruited to promoters by direct interactions with regulatory proteins and serves as a scaffold for the assembly of a functional preinitiation complex with RNA polymerase II and the general transcription factors.</text>
</comment>
<comment type="subunit">
    <text evidence="7">Component of the Mediator complex.</text>
</comment>
<keyword evidence="8" id="KW-1185">Reference proteome</keyword>
<sequence length="191" mass="22381">MPQQQPPPIMSSAALNIGSSMPGTSTNVNQFPSHLQAHLNQMSIPSSTATGMRLQETAEEARRRFEIECEFVQALANPHYLNYLAQKGYFKEDCFVNYLKYLLYFKWPAYSRTLKYPQCLFLLECLQYAEFREAIASTDNARYIEDQLLLQWHFYMRVRQRLQVFTFCYFLCLNDSATFTACPTIIERMED</sequence>
<evidence type="ECO:0000256" key="1">
    <source>
        <dbReference type="ARBA" id="ARBA00004123"/>
    </source>
</evidence>
<organism evidence="8 9">
    <name type="scientific">Meloidogyne hapla</name>
    <name type="common">Root-knot nematode worm</name>
    <dbReference type="NCBI Taxonomy" id="6305"/>
    <lineage>
        <taxon>Eukaryota</taxon>
        <taxon>Metazoa</taxon>
        <taxon>Ecdysozoa</taxon>
        <taxon>Nematoda</taxon>
        <taxon>Chromadorea</taxon>
        <taxon>Rhabditida</taxon>
        <taxon>Tylenchina</taxon>
        <taxon>Tylenchomorpha</taxon>
        <taxon>Tylenchoidea</taxon>
        <taxon>Meloidogynidae</taxon>
        <taxon>Meloidogyninae</taxon>
        <taxon>Meloidogyne</taxon>
    </lineage>
</organism>
<evidence type="ECO:0000256" key="6">
    <source>
        <dbReference type="ARBA" id="ARBA00023242"/>
    </source>
</evidence>
<dbReference type="PANTHER" id="PTHR13186">
    <property type="entry name" value="MEDIATOR OF RNA POLYMERASE II TRANSCRIPTION SUBUNIT 31"/>
    <property type="match status" value="1"/>
</dbReference>
<dbReference type="GO" id="GO:0006355">
    <property type="term" value="P:regulation of DNA-templated transcription"/>
    <property type="evidence" value="ECO:0007669"/>
    <property type="project" value="InterPro"/>
</dbReference>
<protein>
    <recommendedName>
        <fullName evidence="7">Mediator of RNA polymerase II transcription subunit 31</fullName>
    </recommendedName>
</protein>
<keyword evidence="4 7" id="KW-0010">Activator</keyword>
<name>A0A1I8C1L6_MELHA</name>
<evidence type="ECO:0000256" key="3">
    <source>
        <dbReference type="ARBA" id="ARBA00023015"/>
    </source>
</evidence>
<evidence type="ECO:0000313" key="9">
    <source>
        <dbReference type="WBParaSite" id="MhA1_Contig88.frz3.fgene2"/>
    </source>
</evidence>
<evidence type="ECO:0000256" key="5">
    <source>
        <dbReference type="ARBA" id="ARBA00023163"/>
    </source>
</evidence>
<evidence type="ECO:0000256" key="2">
    <source>
        <dbReference type="ARBA" id="ARBA00006378"/>
    </source>
</evidence>
<comment type="similarity">
    <text evidence="2 7">Belongs to the Mediator complex subunit 31 family.</text>
</comment>
<keyword evidence="6 7" id="KW-0539">Nucleus</keyword>
<accession>A0A1I8C1L6</accession>
<keyword evidence="5 7" id="KW-0804">Transcription</keyword>
<dbReference type="WBParaSite" id="MhA1_Contig88.frz3.fgene2">
    <property type="protein sequence ID" value="MhA1_Contig88.frz3.fgene2"/>
    <property type="gene ID" value="MhA1_Contig88.frz3.fgene2"/>
</dbReference>
<comment type="subcellular location">
    <subcellularLocation>
        <location evidence="1 7">Nucleus</location>
    </subcellularLocation>
</comment>
<evidence type="ECO:0000256" key="7">
    <source>
        <dbReference type="RuleBase" id="RU364129"/>
    </source>
</evidence>
<dbReference type="InterPro" id="IPR038089">
    <property type="entry name" value="Med31_sf"/>
</dbReference>
<dbReference type="Proteomes" id="UP000095281">
    <property type="component" value="Unplaced"/>
</dbReference>
<dbReference type="Gene3D" id="1.10.10.1340">
    <property type="entry name" value="Mediator of RNA polymerase II, submodule Med31 (Soh1)"/>
    <property type="match status" value="1"/>
</dbReference>
<dbReference type="GO" id="GO:0016592">
    <property type="term" value="C:mediator complex"/>
    <property type="evidence" value="ECO:0007669"/>
    <property type="project" value="InterPro"/>
</dbReference>
<proteinExistence type="inferred from homology"/>
<reference evidence="9" key="1">
    <citation type="submission" date="2016-11" db="UniProtKB">
        <authorList>
            <consortium name="WormBaseParasite"/>
        </authorList>
    </citation>
    <scope>IDENTIFICATION</scope>
</reference>
<keyword evidence="3 7" id="KW-0805">Transcription regulation</keyword>
<dbReference type="InterPro" id="IPR008831">
    <property type="entry name" value="Mediator_Med31"/>
</dbReference>
<dbReference type="AlphaFoldDB" id="A0A1I8C1L6"/>
<dbReference type="Pfam" id="PF05669">
    <property type="entry name" value="Med31"/>
    <property type="match status" value="1"/>
</dbReference>
<evidence type="ECO:0000313" key="8">
    <source>
        <dbReference type="Proteomes" id="UP000095281"/>
    </source>
</evidence>